<dbReference type="InterPro" id="IPR028426">
    <property type="entry name" value="Huntingtin_fam"/>
</dbReference>
<comment type="function">
    <text evidence="1">May play a role in microtubule-mediated transport or vesicle function.</text>
</comment>
<dbReference type="PANTHER" id="PTHR10170">
    <property type="entry name" value="HUNTINGTON DISEASE PROTEIN"/>
    <property type="match status" value="1"/>
</dbReference>
<dbReference type="VEuPathDB" id="VectorBase:LDEU001000"/>
<dbReference type="Proteomes" id="UP000288716">
    <property type="component" value="Unassembled WGS sequence"/>
</dbReference>
<keyword evidence="9" id="KW-1185">Reference proteome</keyword>
<keyword evidence="6" id="KW-0539">Nucleus</keyword>
<dbReference type="InterPro" id="IPR048413">
    <property type="entry name" value="Htt_C-HEAT_rpt"/>
</dbReference>
<evidence type="ECO:0000256" key="7">
    <source>
        <dbReference type="SAM" id="MobiDB-lite"/>
    </source>
</evidence>
<dbReference type="Pfam" id="PF20926">
    <property type="entry name" value="Htt_N-HEAT_1"/>
    <property type="match status" value="1"/>
</dbReference>
<dbReference type="Pfam" id="PF20927">
    <property type="entry name" value="Htt_C-HEAT"/>
    <property type="match status" value="2"/>
</dbReference>
<accession>A0A443SU62</accession>
<name>A0A443SU62_9ACAR</name>
<feature type="region of interest" description="Disordered" evidence="7">
    <location>
        <begin position="1039"/>
        <end position="1070"/>
    </location>
</feature>
<dbReference type="SUPFAM" id="SSF48371">
    <property type="entry name" value="ARM repeat"/>
    <property type="match status" value="2"/>
</dbReference>
<evidence type="ECO:0000313" key="9">
    <source>
        <dbReference type="Proteomes" id="UP000288716"/>
    </source>
</evidence>
<dbReference type="Pfam" id="PF20925">
    <property type="entry name" value="Htt_bridge"/>
    <property type="match status" value="1"/>
</dbReference>
<feature type="compositionally biased region" description="Basic and acidic residues" evidence="7">
    <location>
        <begin position="1042"/>
        <end position="1064"/>
    </location>
</feature>
<protein>
    <submittedName>
        <fullName evidence="8">Huntingtin-like protein</fullName>
    </submittedName>
</protein>
<dbReference type="InterPro" id="IPR016024">
    <property type="entry name" value="ARM-type_fold"/>
</dbReference>
<dbReference type="STRING" id="299467.A0A443SU62"/>
<feature type="region of interest" description="Disordered" evidence="7">
    <location>
        <begin position="2436"/>
        <end position="2462"/>
    </location>
</feature>
<gene>
    <name evidence="8" type="ORF">B4U80_02812</name>
</gene>
<dbReference type="InterPro" id="IPR048411">
    <property type="entry name" value="Htt_N_HEAT_rpt-1"/>
</dbReference>
<keyword evidence="5" id="KW-0963">Cytoplasm</keyword>
<organism evidence="8 9">
    <name type="scientific">Leptotrombidium deliense</name>
    <dbReference type="NCBI Taxonomy" id="299467"/>
    <lineage>
        <taxon>Eukaryota</taxon>
        <taxon>Metazoa</taxon>
        <taxon>Ecdysozoa</taxon>
        <taxon>Arthropoda</taxon>
        <taxon>Chelicerata</taxon>
        <taxon>Arachnida</taxon>
        <taxon>Acari</taxon>
        <taxon>Acariformes</taxon>
        <taxon>Trombidiformes</taxon>
        <taxon>Prostigmata</taxon>
        <taxon>Anystina</taxon>
        <taxon>Parasitengona</taxon>
        <taxon>Trombiculoidea</taxon>
        <taxon>Trombiculidae</taxon>
        <taxon>Leptotrombidium</taxon>
    </lineage>
</organism>
<reference evidence="8 9" key="1">
    <citation type="journal article" date="2018" name="Gigascience">
        <title>Genomes of trombidid mites reveal novel predicted allergens and laterally-transferred genes associated with secondary metabolism.</title>
        <authorList>
            <person name="Dong X."/>
            <person name="Chaisiri K."/>
            <person name="Xia D."/>
            <person name="Armstrong S.D."/>
            <person name="Fang Y."/>
            <person name="Donnelly M.J."/>
            <person name="Kadowaki T."/>
            <person name="McGarry J.W."/>
            <person name="Darby A.C."/>
            <person name="Makepeace B.L."/>
        </authorList>
    </citation>
    <scope>NUCLEOTIDE SEQUENCE [LARGE SCALE GENOMIC DNA]</scope>
    <source>
        <strain evidence="8">UoL-UT</strain>
    </source>
</reference>
<comment type="subcellular location">
    <subcellularLocation>
        <location evidence="3">Cytoplasm</location>
    </subcellularLocation>
    <subcellularLocation>
        <location evidence="2">Nucleus</location>
    </subcellularLocation>
</comment>
<evidence type="ECO:0000313" key="8">
    <source>
        <dbReference type="EMBL" id="RWS31040.1"/>
    </source>
</evidence>
<evidence type="ECO:0000256" key="6">
    <source>
        <dbReference type="ARBA" id="ARBA00023242"/>
    </source>
</evidence>
<sequence>MSSIEKLVKSFEALKVLQTTIDKPEEALVSTKFIKKETSLTKKDKISHCSTIAEIIISPQMRTIEDFHKFLGIAIETFLVCCDDNDSDVRLAASECLNKTIKSLLDSQLGRIQVELYKEIKKNGSSRSIRASLSRFADLCFLIRPTKCRPYLTNLLPCIIKISQRTKEDNIQETLGVAMVKLMRVFGRYATDGEIRLLMESFLPNLQDMMTSVRRTATLSLVSICQYSKKPTIFYSWLLASLLKLVNNPPNISMPSAIQQEQQRCCTLAGVFLCFKHLVPLLQHIPPKEETPSLKHFSLTVRQKDALAKELDNLAENLLQTYEILLHTLRTNTDHMVVLTALEALHQLLKTPPKLLITSLIDPTGIDKTRLGDVIKSSVPSSPCVSQKNLRMNASACSSMDNVSALEDDDEIVIKSLSGVKSVNLSFKGEILESIEPPSSIGSESEMNAVDTHDGLNSDVYEPIINYEHNSTQGTPIRFKHQKFSLNKLTYVESEENFSDGCFSPSTPSFGTVETDGFKVLNIGEFLDNCCTLEYCTRLLCSQFLLNGNKGGLISDKSVKVSVKSLALLCLADIFRYCPQCFVIDLNINGQLNETVQKVWDVVLYSSHSDPHLRGQVAILIGNFTSQVLSTFPSYNDFLIKSCSVASFAEAPTLEEIVTSHLLSAIFDSENSSVCIRHGLIAMQKCLIPILQSNEALNSVSMNNLYKLLSLKNHNYWLVKVEVLELLSKLPFTTIHYLENYSKNQSNNSLWTSNGFETMVLNKVFLQLLSDDDHRVRQAASNCLVRIIPVLFIPEKNVCNDAVTAVASEMISSCLKSFWTSSASYTQGLFPNNVLPSNYGFAFPFCDKENTAKYSDLLNSNLKRVVTLLMNHLMVNTDNKSTIYGICSALSDLSDSYVVTKFPDAWGCDMNSSTNCLQFVKFLLALLTSNSVVYLELTTHQSALNLLGNLISGLCYQSLKSSVLKGSSSNDSDLEWCLISKDHPALVSLLELMTTHLLKVLNLYTSVVEENNPFRTNVASNSNSSSKAPVITSLSPIRKKSVKNDSEKNESKKSLNEKEKEKTKNSFTRQNSFSNDPMLCKLFETLRSIHFSSKISMDMSRNKISYFLETVLNVFSQILEVGTLKYFGKYGEELLDYLKVLIVVEPSACVVCVRQLLKCIFGTNFSMLLTTPIEADSESNSEKERKSLGLTYSASHYAFPLSSNIGLYQTCIASPYAQFSQYYTSKSHGTTQGFYIGGDDTESWHCFYRKNLEKRFSSILDKVTIKNNSPQNNSKLTLTTHIRLFEPVVIKALKLYTITSDTKLQCDVLNLLSQLVRLRVNYCLLDADQIFVGFVQKQFEYVESGQMVNVSQLINQIFQFLVLLSYERYHSKPIISVPKIIQMCDNLMACGELPTDCVIPALIPFAEDLFLHRGPSKVDSVKELEAQREVLTATLLKLINFPKVIEIFITIIVQSRKEGDEKWRKISRQVMDAILPLLMKQQINIDDYHSLDIVHRLFEAVSPVVFRPVDYLLNVLFSHPLMDFKENDCLFHRWISTILVILKVLCVQAKEEVVLARLEDLQKASLQSGVSGKIVDSHLTFQIMQMEQNSFSGSVNPEKLFAEFLLNVVQLSVNQYRRNISKCNPHLHERNIFLGQQISCYLLYLTHMCQSGSYRRVAKCVSNMIKKPQNSFDIDGVNTCFSAIELQFPTLSLQWCNILMILGYDDNGTHEFWYKLVKRSSNSSLTSPERNAPQSGKQNIFKMKHSQGILSVNCEILRRGALILLCDFVCENMNDAEQLTWLMINNIRDIIRYSYELPIRDFIHSVHRNQASSGLFLQAINARCDDSNDVAFLKRLLYCVEVTHTSQSGALVSLLIEQIITNPLKRHFVSLKLQATEMALKKLESLMKLETVQEMEAQLSTEDTNKLINLTNKYKEKKLFEALSAYKLICTNQLVNSHPLIPQNRGLIIEADKDWFLTIITTNCKHRSHYKELAPTLAKLSYEDLSSMFEKKFDLSILSEFIEIGSECVIEKEDKVNPKNAMFSAVLNRNIILKFSINSALNYLNQIHNYLPQPHFPFLSYSEAITPKEAKHRDKLIDLFNDKSFTELLCSFGQVYTAFIKHAESTKCFTLNPDTMKLILRIGVLYAEVVHWEVEKGSIEYLNLYLSVIDSFFQCDSLLQKLNNPENISFQCSLIASTHCVVQYYHGDLREVKAPKNFQESELVNPEWKHGHKACIRVAELVMFLEEHEHNLHNHFPLIISDYFYRIIISLSRLNLVNTFVLVPPNVWKQNLWSPDFSGDFGTICSTIRTEYLRDGDLLKQFIFRVKLIGWTKRSQFEEMWMSLFSVVQSENSSSNDEQNEKLLTACMAANGITLLLLEALMVPEAGNPLRSTYLRVKHSKPVSFLHTKYGEKLLKIKCVIAEKYESYNWLNFHRNQFSFGLVSVEYLRSQVGTQTTTDVSPSLSSGSSSSSSSTTNTPTSAAPKILEPSLLSDSIKFRDSLEIDINSSIYFLLEIYGQLINSPHTQSPLLVEVCKSIAYLSDLFFDKSQFEWMLDTFLELFRLASTSEDEIHLQFLSLGVCKAAAVLSIEQDQMIEKCKKCVESCLKSSFLPTRLNTLYGLWYLLEQRNTLSGGKETLFLPIISDYLLKHLSDETLPSSHNEEHVTLMWKFAFHLIEYFVDDFAESDFGQKIFQMALKTLSTNNVSFNVYHTIINGLERLLVCEVFAIKDAESIIKTAMDKIKFATTKSDAIGALSMMFTALYVFGLSLGNENDETANIEELLSAMEKIAVIFDRLKVCTPNEASIICAVIPALLCDFFPTQDVLNKIIGEFISSQQVNRKYLSSIIFQVFNNLHQQSKELLIHDWVVLSISSFTQIVPISLAVWTLSCFLISASSNMWIRSIFACVQQRIDKFEEQDKDLFLVVCCTFFDELKNEDHKKSYIAAFETASLTDSVYSEVLTCLQAKTH</sequence>
<dbReference type="Pfam" id="PF12372">
    <property type="entry name" value="Htt_N-HEAT"/>
    <property type="match status" value="1"/>
</dbReference>
<dbReference type="GO" id="GO:0005634">
    <property type="term" value="C:nucleus"/>
    <property type="evidence" value="ECO:0007669"/>
    <property type="project" value="UniProtKB-SubCell"/>
</dbReference>
<evidence type="ECO:0000256" key="1">
    <source>
        <dbReference type="ARBA" id="ARBA00002907"/>
    </source>
</evidence>
<evidence type="ECO:0000256" key="3">
    <source>
        <dbReference type="ARBA" id="ARBA00004496"/>
    </source>
</evidence>
<proteinExistence type="inferred from homology"/>
<dbReference type="InterPro" id="IPR011989">
    <property type="entry name" value="ARM-like"/>
</dbReference>
<dbReference type="GO" id="GO:0005737">
    <property type="term" value="C:cytoplasm"/>
    <property type="evidence" value="ECO:0007669"/>
    <property type="project" value="UniProtKB-SubCell"/>
</dbReference>
<dbReference type="InterPro" id="IPR048412">
    <property type="entry name" value="Htt_bridge"/>
</dbReference>
<evidence type="ECO:0000256" key="4">
    <source>
        <dbReference type="ARBA" id="ARBA00007153"/>
    </source>
</evidence>
<comment type="similarity">
    <text evidence="4">Belongs to the huntingtin family.</text>
</comment>
<dbReference type="PANTHER" id="PTHR10170:SF10">
    <property type="entry name" value="HUNTINGTIN"/>
    <property type="match status" value="1"/>
</dbReference>
<feature type="compositionally biased region" description="Low complexity" evidence="7">
    <location>
        <begin position="2437"/>
        <end position="2461"/>
    </location>
</feature>
<evidence type="ECO:0000256" key="2">
    <source>
        <dbReference type="ARBA" id="ARBA00004123"/>
    </source>
</evidence>
<dbReference type="OrthoDB" id="10065698at2759"/>
<evidence type="ECO:0000256" key="5">
    <source>
        <dbReference type="ARBA" id="ARBA00022490"/>
    </source>
</evidence>
<dbReference type="InterPro" id="IPR000091">
    <property type="entry name" value="Huntingtin"/>
</dbReference>
<dbReference type="InterPro" id="IPR024613">
    <property type="entry name" value="Huntingtin_N_HEAT_rpt-2"/>
</dbReference>
<dbReference type="PRINTS" id="PR00375">
    <property type="entry name" value="HUNTINGTIN"/>
</dbReference>
<dbReference type="Gene3D" id="1.25.10.10">
    <property type="entry name" value="Leucine-rich Repeat Variant"/>
    <property type="match status" value="2"/>
</dbReference>
<comment type="caution">
    <text evidence="8">The sequence shown here is derived from an EMBL/GenBank/DDBJ whole genome shotgun (WGS) entry which is preliminary data.</text>
</comment>
<dbReference type="EMBL" id="NCKV01000291">
    <property type="protein sequence ID" value="RWS31040.1"/>
    <property type="molecule type" value="Genomic_DNA"/>
</dbReference>